<dbReference type="Pfam" id="PF13577">
    <property type="entry name" value="SnoaL_4"/>
    <property type="match status" value="1"/>
</dbReference>
<dbReference type="InterPro" id="IPR032710">
    <property type="entry name" value="NTF2-like_dom_sf"/>
</dbReference>
<dbReference type="SUPFAM" id="SSF54427">
    <property type="entry name" value="NTF2-like"/>
    <property type="match status" value="1"/>
</dbReference>
<dbReference type="STRING" id="34103.SAMN05421778_13122"/>
<dbReference type="eggNOG" id="COG5517">
    <property type="taxonomic scope" value="Bacteria"/>
</dbReference>
<dbReference type="EMBL" id="AZRA01000070">
    <property type="protein sequence ID" value="KDB51691.1"/>
    <property type="molecule type" value="Genomic_DNA"/>
</dbReference>
<dbReference type="PATRIC" id="fig|1286631.3.peg.2663"/>
<dbReference type="CDD" id="cd00667">
    <property type="entry name" value="ring_hydroxylating_dioxygenases_beta"/>
    <property type="match status" value="1"/>
</dbReference>
<reference evidence="4 5" key="1">
    <citation type="journal article" date="2014" name="FEMS Microbiol. Ecol.">
        <title>Sphaerotilus natans encrusted with nanoball-shaped Fe(III) oxide minerals formed by nitrate-reducing mixotrophic Fe(II) oxidation.</title>
        <authorList>
            <person name="Park S."/>
            <person name="Kim D.H."/>
            <person name="Lee J.H."/>
            <person name="Hur H.G."/>
        </authorList>
    </citation>
    <scope>NUCLEOTIDE SEQUENCE [LARGE SCALE GENOMIC DNA]</scope>
    <source>
        <strain evidence="4 5">DSM 6575</strain>
    </source>
</reference>
<keyword evidence="5" id="KW-1185">Reference proteome</keyword>
<dbReference type="Proteomes" id="UP000026714">
    <property type="component" value="Unassembled WGS sequence"/>
</dbReference>
<feature type="domain" description="SnoaL-like" evidence="3">
    <location>
        <begin position="15"/>
        <end position="151"/>
    </location>
</feature>
<comment type="caution">
    <text evidence="4">The sequence shown here is derived from an EMBL/GenBank/DDBJ whole genome shotgun (WGS) entry which is preliminary data.</text>
</comment>
<keyword evidence="4" id="KW-0223">Dioxygenase</keyword>
<gene>
    <name evidence="4" type="ORF">X805_27180</name>
</gene>
<comment type="similarity">
    <text evidence="1">Belongs to the bacterial ring-hydroxylating dioxygenase beta subunit family.</text>
</comment>
<dbReference type="Gene3D" id="3.10.450.50">
    <property type="match status" value="1"/>
</dbReference>
<name>A0A059KJR3_9BURK</name>
<dbReference type="AlphaFoldDB" id="A0A059KJR3"/>
<evidence type="ECO:0000256" key="1">
    <source>
        <dbReference type="ARBA" id="ARBA00009570"/>
    </source>
</evidence>
<evidence type="ECO:0000259" key="3">
    <source>
        <dbReference type="Pfam" id="PF13577"/>
    </source>
</evidence>
<evidence type="ECO:0000313" key="5">
    <source>
        <dbReference type="Proteomes" id="UP000026714"/>
    </source>
</evidence>
<organism evidence="4 5">
    <name type="scientific">Sphaerotilus natans subsp. natans DSM 6575</name>
    <dbReference type="NCBI Taxonomy" id="1286631"/>
    <lineage>
        <taxon>Bacteria</taxon>
        <taxon>Pseudomonadati</taxon>
        <taxon>Pseudomonadota</taxon>
        <taxon>Betaproteobacteria</taxon>
        <taxon>Burkholderiales</taxon>
        <taxon>Sphaerotilaceae</taxon>
        <taxon>Sphaerotilus</taxon>
    </lineage>
</organism>
<keyword evidence="2" id="KW-0560">Oxidoreductase</keyword>
<dbReference type="InterPro" id="IPR000391">
    <property type="entry name" value="Rng_hydr_dOase-bsu"/>
</dbReference>
<sequence length="168" mass="19543">MNIMTIEIDFKTFFELQSLYSDYAMACDSADWEHWPDFFVEDGTYRLQPRENFEQGLPLCLLALESRAMIRDRVYGVKETMYHDPYYQRHIVGLPRVLSVERDAAGGERILSEANYAVIRTKIDGESTVFNAGYYRDLIVRTPEGLKLQSRLCVYDSEMIANSIIYPI</sequence>
<dbReference type="InterPro" id="IPR037401">
    <property type="entry name" value="SnoaL-like"/>
</dbReference>
<dbReference type="GO" id="GO:0051213">
    <property type="term" value="F:dioxygenase activity"/>
    <property type="evidence" value="ECO:0007669"/>
    <property type="project" value="UniProtKB-KW"/>
</dbReference>
<evidence type="ECO:0000313" key="4">
    <source>
        <dbReference type="EMBL" id="KDB51691.1"/>
    </source>
</evidence>
<accession>A0A059KJR3</accession>
<evidence type="ECO:0000256" key="2">
    <source>
        <dbReference type="ARBA" id="ARBA00023002"/>
    </source>
</evidence>
<protein>
    <submittedName>
        <fullName evidence="4">Aromatic-ring-hydroxylating dioxygenase subunit beta</fullName>
    </submittedName>
</protein>
<proteinExistence type="inferred from homology"/>